<dbReference type="Proteomes" id="UP000887574">
    <property type="component" value="Unplaced"/>
</dbReference>
<keyword evidence="2" id="KW-1185">Reference proteome</keyword>
<evidence type="ECO:0000313" key="2">
    <source>
        <dbReference type="Proteomes" id="UP000887574"/>
    </source>
</evidence>
<protein>
    <submittedName>
        <fullName evidence="3">Uncharacterized protein</fullName>
    </submittedName>
</protein>
<organism evidence="2 3">
    <name type="scientific">Ditylenchus dipsaci</name>
    <dbReference type="NCBI Taxonomy" id="166011"/>
    <lineage>
        <taxon>Eukaryota</taxon>
        <taxon>Metazoa</taxon>
        <taxon>Ecdysozoa</taxon>
        <taxon>Nematoda</taxon>
        <taxon>Chromadorea</taxon>
        <taxon>Rhabditida</taxon>
        <taxon>Tylenchina</taxon>
        <taxon>Tylenchomorpha</taxon>
        <taxon>Sphaerularioidea</taxon>
        <taxon>Anguinidae</taxon>
        <taxon>Anguininae</taxon>
        <taxon>Ditylenchus</taxon>
    </lineage>
</organism>
<evidence type="ECO:0000313" key="3">
    <source>
        <dbReference type="WBParaSite" id="jg20197"/>
    </source>
</evidence>
<sequence>MTILFTICILILCKNNFVHSLWRKDDQIYSSKIESYKYASALAAHPFLEKVYYYFKETQKMKLFIILSVNIYPVKHY</sequence>
<feature type="signal peptide" evidence="1">
    <location>
        <begin position="1"/>
        <end position="20"/>
    </location>
</feature>
<feature type="chain" id="PRO_5037272011" evidence="1">
    <location>
        <begin position="21"/>
        <end position="77"/>
    </location>
</feature>
<dbReference type="AlphaFoldDB" id="A0A915DID2"/>
<accession>A0A915DID2</accession>
<dbReference type="WBParaSite" id="jg20197">
    <property type="protein sequence ID" value="jg20197"/>
    <property type="gene ID" value="jg20197"/>
</dbReference>
<name>A0A915DID2_9BILA</name>
<reference evidence="3" key="1">
    <citation type="submission" date="2022-11" db="UniProtKB">
        <authorList>
            <consortium name="WormBaseParasite"/>
        </authorList>
    </citation>
    <scope>IDENTIFICATION</scope>
</reference>
<proteinExistence type="predicted"/>
<keyword evidence="1" id="KW-0732">Signal</keyword>
<evidence type="ECO:0000256" key="1">
    <source>
        <dbReference type="SAM" id="SignalP"/>
    </source>
</evidence>